<evidence type="ECO:0000313" key="6">
    <source>
        <dbReference type="EMBL" id="ASN80674.1"/>
    </source>
</evidence>
<evidence type="ECO:0000313" key="7">
    <source>
        <dbReference type="Proteomes" id="UP000259030"/>
    </source>
</evidence>
<dbReference type="SUPFAM" id="SSF88697">
    <property type="entry name" value="PUA domain-like"/>
    <property type="match status" value="1"/>
</dbReference>
<dbReference type="PANTHER" id="PTHR43042">
    <property type="entry name" value="SAM-DEPENDENT METHYLTRANSFERASE"/>
    <property type="match status" value="1"/>
</dbReference>
<protein>
    <submittedName>
        <fullName evidence="6">rRNA (Guanine-N2)-methyltransferase</fullName>
    </submittedName>
</protein>
<dbReference type="CDD" id="cd11572">
    <property type="entry name" value="RlmI_M_like"/>
    <property type="match status" value="1"/>
</dbReference>
<reference evidence="6 7" key="1">
    <citation type="submission" date="2017-05" db="EMBL/GenBank/DDBJ databases">
        <title>The complete genome sequence of Deinococcus ficus isolated from the rhizosphere of the Ficus religiosa L. in Taiwan.</title>
        <authorList>
            <person name="Wu K.-M."/>
            <person name="Liao T.-L."/>
            <person name="Liu Y.-M."/>
            <person name="Young C.-C."/>
            <person name="Tsai S.-F."/>
        </authorList>
    </citation>
    <scope>NUCLEOTIDE SEQUENCE [LARGE SCALE GENOMIC DNA]</scope>
    <source>
        <strain evidence="6 7">CC-FR2-10</strain>
    </source>
</reference>
<dbReference type="NCBIfam" id="NF033380">
    <property type="entry name" value="Rlm_2499C5"/>
    <property type="match status" value="1"/>
</dbReference>
<organism evidence="6 7">
    <name type="scientific">Deinococcus ficus</name>
    <dbReference type="NCBI Taxonomy" id="317577"/>
    <lineage>
        <taxon>Bacteria</taxon>
        <taxon>Thermotogati</taxon>
        <taxon>Deinococcota</taxon>
        <taxon>Deinococci</taxon>
        <taxon>Deinococcales</taxon>
        <taxon>Deinococcaceae</taxon>
        <taxon>Deinococcus</taxon>
    </lineage>
</organism>
<dbReference type="Gene3D" id="3.30.750.80">
    <property type="entry name" value="RNA methyltransferase domain (HRMD) like"/>
    <property type="match status" value="1"/>
</dbReference>
<accession>A0A221SVJ7</accession>
<dbReference type="Pfam" id="PF17785">
    <property type="entry name" value="PUA_3"/>
    <property type="match status" value="1"/>
</dbReference>
<keyword evidence="3" id="KW-0949">S-adenosyl-L-methionine</keyword>
<dbReference type="Gene3D" id="3.40.50.150">
    <property type="entry name" value="Vaccinia Virus protein VP39"/>
    <property type="match status" value="1"/>
</dbReference>
<dbReference type="STRING" id="317577.GCA_000419625_02642"/>
<dbReference type="SUPFAM" id="SSF53335">
    <property type="entry name" value="S-adenosyl-L-methionine-dependent methyltransferases"/>
    <property type="match status" value="1"/>
</dbReference>
<dbReference type="EMBL" id="CP021081">
    <property type="protein sequence ID" value="ASN80674.1"/>
    <property type="molecule type" value="Genomic_DNA"/>
</dbReference>
<name>A0A221SVJ7_9DEIO</name>
<evidence type="ECO:0000259" key="5">
    <source>
        <dbReference type="Pfam" id="PF17785"/>
    </source>
</evidence>
<evidence type="ECO:0000256" key="3">
    <source>
        <dbReference type="ARBA" id="ARBA00022691"/>
    </source>
</evidence>
<dbReference type="InterPro" id="IPR041532">
    <property type="entry name" value="RlmI-like_PUA"/>
</dbReference>
<dbReference type="InterPro" id="IPR015947">
    <property type="entry name" value="PUA-like_sf"/>
</dbReference>
<keyword evidence="7" id="KW-1185">Reference proteome</keyword>
<dbReference type="InterPro" id="IPR036974">
    <property type="entry name" value="PUA_sf"/>
</dbReference>
<dbReference type="GO" id="GO:0032259">
    <property type="term" value="P:methylation"/>
    <property type="evidence" value="ECO:0007669"/>
    <property type="project" value="UniProtKB-KW"/>
</dbReference>
<dbReference type="AlphaFoldDB" id="A0A221SVJ7"/>
<dbReference type="KEGG" id="dfc:DFI_06360"/>
<dbReference type="InterPro" id="IPR029063">
    <property type="entry name" value="SAM-dependent_MTases_sf"/>
</dbReference>
<dbReference type="PANTHER" id="PTHR43042:SF3">
    <property type="entry name" value="RIBOSOMAL RNA LARGE SUBUNIT METHYLTRANSFERASE YWBD-RELATED"/>
    <property type="match status" value="1"/>
</dbReference>
<feature type="domain" description="S-adenosylmethionine-dependent methyltransferase" evidence="4">
    <location>
        <begin position="115"/>
        <end position="319"/>
    </location>
</feature>
<keyword evidence="1 6" id="KW-0489">Methyltransferase</keyword>
<evidence type="ECO:0000256" key="2">
    <source>
        <dbReference type="ARBA" id="ARBA00022679"/>
    </source>
</evidence>
<gene>
    <name evidence="6" type="ORF">DFI_06360</name>
</gene>
<evidence type="ECO:0000256" key="1">
    <source>
        <dbReference type="ARBA" id="ARBA00022603"/>
    </source>
</evidence>
<dbReference type="Proteomes" id="UP000259030">
    <property type="component" value="Chromosome"/>
</dbReference>
<feature type="domain" description="RlmI-like PUA" evidence="5">
    <location>
        <begin position="13"/>
        <end position="74"/>
    </location>
</feature>
<dbReference type="Pfam" id="PF10672">
    <property type="entry name" value="Methyltrans_SAM"/>
    <property type="match status" value="1"/>
</dbReference>
<dbReference type="CDD" id="cd02440">
    <property type="entry name" value="AdoMet_MTases"/>
    <property type="match status" value="1"/>
</dbReference>
<sequence length="405" mass="44889">MTESVPARPRLRLRVTAAAEGHLRSGHPWLYESSVREQNREGDAGELAVVYDRRDRFLAIGLYDPHSPLRLRVLHAGSPVTLDDAWWAGRLGEAFGRREALFGPLGAPVDTDGYRLVNGESDGWPGLVLDRYAGVLVLKLYTAAWFPHLERVLALLADRAPGLAVVLRLSRNIQERARALNLRDGQLLAGELPANPVHFQESGLTFEADVLRGQKTGFFLDQRENRRHVQALARDRRVLNAFSFSGGFSLYAARGGARHVTSLDISAHALRSAEANYALNPDLKAVHETVQADVFEWLGRPGRKFDLVILDPPSLARRETERAGAIRAYGKLAADGIRALEPGGILVSASCSAHVSAEEFWGAVREAADRSGRPWRELRTTRHAPDHHASFPEAEYLKCIYLQLD</sequence>
<dbReference type="GO" id="GO:0008168">
    <property type="term" value="F:methyltransferase activity"/>
    <property type="evidence" value="ECO:0007669"/>
    <property type="project" value="UniProtKB-KW"/>
</dbReference>
<dbReference type="GO" id="GO:0003723">
    <property type="term" value="F:RNA binding"/>
    <property type="evidence" value="ECO:0007669"/>
    <property type="project" value="InterPro"/>
</dbReference>
<dbReference type="CDD" id="cd21153">
    <property type="entry name" value="PUA_RlmI"/>
    <property type="match status" value="1"/>
</dbReference>
<dbReference type="InterPro" id="IPR019614">
    <property type="entry name" value="SAM-dep_methyl-trfase"/>
</dbReference>
<dbReference type="Gene3D" id="2.30.130.10">
    <property type="entry name" value="PUA domain"/>
    <property type="match status" value="1"/>
</dbReference>
<proteinExistence type="predicted"/>
<evidence type="ECO:0000259" key="4">
    <source>
        <dbReference type="Pfam" id="PF10672"/>
    </source>
</evidence>
<keyword evidence="2 6" id="KW-0808">Transferase</keyword>
<dbReference type="RefSeq" id="WP_027462562.1">
    <property type="nucleotide sequence ID" value="NZ_CP021081.1"/>
</dbReference>